<feature type="chain" id="PRO_5043023937" description="C-type lectin domain-containing protein" evidence="1">
    <location>
        <begin position="21"/>
        <end position="404"/>
    </location>
</feature>
<dbReference type="EMBL" id="JAXCGZ010000234">
    <property type="protein sequence ID" value="KAK7086358.1"/>
    <property type="molecule type" value="Genomic_DNA"/>
</dbReference>
<protein>
    <recommendedName>
        <fullName evidence="2">C-type lectin domain-containing protein</fullName>
    </recommendedName>
</protein>
<dbReference type="Pfam" id="PF00059">
    <property type="entry name" value="Lectin_C"/>
    <property type="match status" value="1"/>
</dbReference>
<accession>A0AAN9FTN3</accession>
<dbReference type="Proteomes" id="UP001381693">
    <property type="component" value="Unassembled WGS sequence"/>
</dbReference>
<keyword evidence="1" id="KW-0732">Signal</keyword>
<name>A0AAN9FTN3_HALRR</name>
<dbReference type="InterPro" id="IPR016187">
    <property type="entry name" value="CTDL_fold"/>
</dbReference>
<evidence type="ECO:0000259" key="2">
    <source>
        <dbReference type="PROSITE" id="PS50041"/>
    </source>
</evidence>
<feature type="domain" description="C-type lectin" evidence="2">
    <location>
        <begin position="280"/>
        <end position="402"/>
    </location>
</feature>
<sequence>MWRIAFNIFFLIILAEYSCGKNHSLQQELDKDLHDRLSALEELVASQITSQEVLRAALKRETDRRLTLETILQRSFEEERVRIEELTSNMKVTIDRVEALDQILQEEIRFREEAEIKDAMVVLEISKKVNLLERDLSLLSLMKSKLRELEDHEYLQNEEILDMQNAVSNMRKSVTHEQRRLQELWSNADFLTAKILEHSHSLSLFESQFEELDTKFLNINETFVQECALLQESRSRVLHLSERLTELQDSVSNLTLAVGYLSTKTPTTLLKLCPHGYRKFGQDCLQLIESKFSWDEARKKCEELGMTAGGIGDLVIPTNVDNFRAYVERLDTASDYLWVGAKRDDDSVWRWVSGMTLEEKEVPWDLGEPDNYENQYHLCIRTKGNLKFHDCLADAQLSAVCQLK</sequence>
<dbReference type="InterPro" id="IPR001304">
    <property type="entry name" value="C-type_lectin-like"/>
</dbReference>
<dbReference type="SUPFAM" id="SSF56436">
    <property type="entry name" value="C-type lectin-like"/>
    <property type="match status" value="1"/>
</dbReference>
<dbReference type="InterPro" id="IPR016186">
    <property type="entry name" value="C-type_lectin-like/link_sf"/>
</dbReference>
<evidence type="ECO:0000256" key="1">
    <source>
        <dbReference type="SAM" id="SignalP"/>
    </source>
</evidence>
<proteinExistence type="predicted"/>
<comment type="caution">
    <text evidence="3">The sequence shown here is derived from an EMBL/GenBank/DDBJ whole genome shotgun (WGS) entry which is preliminary data.</text>
</comment>
<feature type="signal peptide" evidence="1">
    <location>
        <begin position="1"/>
        <end position="20"/>
    </location>
</feature>
<dbReference type="SMART" id="SM00034">
    <property type="entry name" value="CLECT"/>
    <property type="match status" value="1"/>
</dbReference>
<dbReference type="CDD" id="cd00037">
    <property type="entry name" value="CLECT"/>
    <property type="match status" value="1"/>
</dbReference>
<keyword evidence="4" id="KW-1185">Reference proteome</keyword>
<dbReference type="PANTHER" id="PTHR22803">
    <property type="entry name" value="MANNOSE, PHOSPHOLIPASE, LECTIN RECEPTOR RELATED"/>
    <property type="match status" value="1"/>
</dbReference>
<evidence type="ECO:0000313" key="3">
    <source>
        <dbReference type="EMBL" id="KAK7086358.1"/>
    </source>
</evidence>
<organism evidence="3 4">
    <name type="scientific">Halocaridina rubra</name>
    <name type="common">Hawaiian red shrimp</name>
    <dbReference type="NCBI Taxonomy" id="373956"/>
    <lineage>
        <taxon>Eukaryota</taxon>
        <taxon>Metazoa</taxon>
        <taxon>Ecdysozoa</taxon>
        <taxon>Arthropoda</taxon>
        <taxon>Crustacea</taxon>
        <taxon>Multicrustacea</taxon>
        <taxon>Malacostraca</taxon>
        <taxon>Eumalacostraca</taxon>
        <taxon>Eucarida</taxon>
        <taxon>Decapoda</taxon>
        <taxon>Pleocyemata</taxon>
        <taxon>Caridea</taxon>
        <taxon>Atyoidea</taxon>
        <taxon>Atyidae</taxon>
        <taxon>Halocaridina</taxon>
    </lineage>
</organism>
<dbReference type="Gene3D" id="3.10.100.10">
    <property type="entry name" value="Mannose-Binding Protein A, subunit A"/>
    <property type="match status" value="1"/>
</dbReference>
<evidence type="ECO:0000313" key="4">
    <source>
        <dbReference type="Proteomes" id="UP001381693"/>
    </source>
</evidence>
<dbReference type="PROSITE" id="PS50041">
    <property type="entry name" value="C_TYPE_LECTIN_2"/>
    <property type="match status" value="1"/>
</dbReference>
<reference evidence="3 4" key="1">
    <citation type="submission" date="2023-11" db="EMBL/GenBank/DDBJ databases">
        <title>Halocaridina rubra genome assembly.</title>
        <authorList>
            <person name="Smith C."/>
        </authorList>
    </citation>
    <scope>NUCLEOTIDE SEQUENCE [LARGE SCALE GENOMIC DNA]</scope>
    <source>
        <strain evidence="3">EP-1</strain>
        <tissue evidence="3">Whole</tissue>
    </source>
</reference>
<gene>
    <name evidence="3" type="ORF">SK128_016811</name>
</gene>
<dbReference type="InterPro" id="IPR050111">
    <property type="entry name" value="C-type_lectin/snaclec_domain"/>
</dbReference>
<dbReference type="AlphaFoldDB" id="A0AAN9FTN3"/>